<feature type="domain" description="Nose resistant-to-fluoxetine protein N-terminal" evidence="3">
    <location>
        <begin position="35"/>
        <end position="154"/>
    </location>
</feature>
<feature type="transmembrane region" description="Helical" evidence="1">
    <location>
        <begin position="527"/>
        <end position="548"/>
    </location>
</feature>
<keyword evidence="1" id="KW-1133">Transmembrane helix</keyword>
<feature type="transmembrane region" description="Helical" evidence="1">
    <location>
        <begin position="262"/>
        <end position="288"/>
    </location>
</feature>
<feature type="chain" id="PRO_5042999884" description="Nose resistant-to-fluoxetine protein N-terminal domain-containing protein" evidence="2">
    <location>
        <begin position="21"/>
        <end position="589"/>
    </location>
</feature>
<feature type="signal peptide" evidence="2">
    <location>
        <begin position="1"/>
        <end position="20"/>
    </location>
</feature>
<feature type="transmembrane region" description="Helical" evidence="1">
    <location>
        <begin position="165"/>
        <end position="188"/>
    </location>
</feature>
<dbReference type="InterPro" id="IPR002656">
    <property type="entry name" value="Acyl_transf_3_dom"/>
</dbReference>
<evidence type="ECO:0000313" key="5">
    <source>
        <dbReference type="Proteomes" id="UP001372834"/>
    </source>
</evidence>
<gene>
    <name evidence="4" type="ORF">RUM43_010798</name>
</gene>
<feature type="transmembrane region" description="Helical" evidence="1">
    <location>
        <begin position="402"/>
        <end position="421"/>
    </location>
</feature>
<dbReference type="Pfam" id="PF20146">
    <property type="entry name" value="NRF"/>
    <property type="match status" value="1"/>
</dbReference>
<evidence type="ECO:0000259" key="3">
    <source>
        <dbReference type="SMART" id="SM00703"/>
    </source>
</evidence>
<evidence type="ECO:0000256" key="1">
    <source>
        <dbReference type="SAM" id="Phobius"/>
    </source>
</evidence>
<reference evidence="4 5" key="1">
    <citation type="submission" date="2023-10" db="EMBL/GenBank/DDBJ databases">
        <title>Genomes of two closely related lineages of the louse Polyplax serrata with different host specificities.</title>
        <authorList>
            <person name="Martinu J."/>
            <person name="Tarabai H."/>
            <person name="Stefka J."/>
            <person name="Hypsa V."/>
        </authorList>
    </citation>
    <scope>NUCLEOTIDE SEQUENCE [LARGE SCALE GENOMIC DNA]</scope>
    <source>
        <strain evidence="4">HR10_N</strain>
    </source>
</reference>
<keyword evidence="1" id="KW-0812">Transmembrane</keyword>
<protein>
    <recommendedName>
        <fullName evidence="3">Nose resistant-to-fluoxetine protein N-terminal domain-containing protein</fullName>
    </recommendedName>
</protein>
<evidence type="ECO:0000256" key="2">
    <source>
        <dbReference type="SAM" id="SignalP"/>
    </source>
</evidence>
<dbReference type="EMBL" id="JAWJWE010000039">
    <property type="protein sequence ID" value="KAK6620507.1"/>
    <property type="molecule type" value="Genomic_DNA"/>
</dbReference>
<feature type="transmembrane region" description="Helical" evidence="1">
    <location>
        <begin position="371"/>
        <end position="390"/>
    </location>
</feature>
<dbReference type="AlphaFoldDB" id="A0AAN8S0G8"/>
<organism evidence="4 5">
    <name type="scientific">Polyplax serrata</name>
    <name type="common">Common mouse louse</name>
    <dbReference type="NCBI Taxonomy" id="468196"/>
    <lineage>
        <taxon>Eukaryota</taxon>
        <taxon>Metazoa</taxon>
        <taxon>Ecdysozoa</taxon>
        <taxon>Arthropoda</taxon>
        <taxon>Hexapoda</taxon>
        <taxon>Insecta</taxon>
        <taxon>Pterygota</taxon>
        <taxon>Neoptera</taxon>
        <taxon>Paraneoptera</taxon>
        <taxon>Psocodea</taxon>
        <taxon>Troctomorpha</taxon>
        <taxon>Phthiraptera</taxon>
        <taxon>Anoplura</taxon>
        <taxon>Polyplacidae</taxon>
        <taxon>Polyplax</taxon>
    </lineage>
</organism>
<evidence type="ECO:0000313" key="4">
    <source>
        <dbReference type="EMBL" id="KAK6620507.1"/>
    </source>
</evidence>
<keyword evidence="2" id="KW-0732">Signal</keyword>
<proteinExistence type="predicted"/>
<dbReference type="PANTHER" id="PTHR11161">
    <property type="entry name" value="O-ACYLTRANSFERASE"/>
    <property type="match status" value="1"/>
</dbReference>
<accession>A0AAN8S0G8</accession>
<dbReference type="SMART" id="SM00703">
    <property type="entry name" value="NRF"/>
    <property type="match status" value="1"/>
</dbReference>
<dbReference type="InterPro" id="IPR006621">
    <property type="entry name" value="Nose-resist-to-fluoxetine_N"/>
</dbReference>
<sequence length="589" mass="66580">MKKKVLFVVLLAILPGKKCADLGVFGVKAHSGKDLAECLGDTSKVVDAVGKKEFWALKILDASSKLPSGVLTGHLTDYGHYDECLDTEGFMKTQHCFVNFHVDAGNITLPPLKLAYCIPASCPVEFLQDAFQDLANNLNVTFLNVTVGEDDCSGKVSKTLTQNDYVGISIWGFFLGLAILSTICDAICRMRNVETGSLFSSFSIRQNGARLLTTKTNSKHMAPIHGLRFLSICWVILGHRCFFTASPSLLNLTDLVEELTKLYVQLFVQGILAVDTFFLIGGLLNSYHLMDVLDKTGKFPLFKYYIHRYIRLTPALAAIVLMYATWYVLIGDGPNWISMTKPWKELCVSHWWTTLLYINNYYNPTSQCAGHSWYLAVDMQLYWVAPLIILPLWKWPKFGKIGLWLLLVASTVVVFLIAYIYEFRAPFSAGFEPVEEHPYNRIESSLYISLHRVGWSFAMSWIIICCVQNKGGIVSDILSWEAFVPLSRLTYAIFLSHMAIQQYQIGTARTPDYFQYFNQIHRFFGDLIFSIVIATCLTLTFESPVLFIEKLFRQKSQVRQIGNGEVNKGFQDETVDVHTPGNTVRPDYS</sequence>
<dbReference type="PANTHER" id="PTHR11161:SF0">
    <property type="entry name" value="O-ACYLTRANSFERASE LIKE PROTEIN"/>
    <property type="match status" value="1"/>
</dbReference>
<comment type="caution">
    <text evidence="4">The sequence shown here is derived from an EMBL/GenBank/DDBJ whole genome shotgun (WGS) entry which is preliminary data.</text>
</comment>
<keyword evidence="1" id="KW-0472">Membrane</keyword>
<name>A0AAN8S0G8_POLSC</name>
<dbReference type="Pfam" id="PF01757">
    <property type="entry name" value="Acyl_transf_3"/>
    <property type="match status" value="1"/>
</dbReference>
<feature type="transmembrane region" description="Helical" evidence="1">
    <location>
        <begin position="309"/>
        <end position="329"/>
    </location>
</feature>
<dbReference type="InterPro" id="IPR052728">
    <property type="entry name" value="O2_lipid_transport_reg"/>
</dbReference>
<dbReference type="Proteomes" id="UP001372834">
    <property type="component" value="Unassembled WGS sequence"/>
</dbReference>
<feature type="transmembrane region" description="Helical" evidence="1">
    <location>
        <begin position="229"/>
        <end position="250"/>
    </location>
</feature>
<dbReference type="GO" id="GO:0016747">
    <property type="term" value="F:acyltransferase activity, transferring groups other than amino-acyl groups"/>
    <property type="evidence" value="ECO:0007669"/>
    <property type="project" value="InterPro"/>
</dbReference>